<feature type="compositionally biased region" description="Basic residues" evidence="1">
    <location>
        <begin position="12"/>
        <end position="25"/>
    </location>
</feature>
<feature type="compositionally biased region" description="Polar residues" evidence="1">
    <location>
        <begin position="39"/>
        <end position="53"/>
    </location>
</feature>
<gene>
    <name evidence="2" type="ORF">M440DRAFT_1406160</name>
</gene>
<organism evidence="2 3">
    <name type="scientific">Trichoderma longibrachiatum ATCC 18648</name>
    <dbReference type="NCBI Taxonomy" id="983965"/>
    <lineage>
        <taxon>Eukaryota</taxon>
        <taxon>Fungi</taxon>
        <taxon>Dikarya</taxon>
        <taxon>Ascomycota</taxon>
        <taxon>Pezizomycotina</taxon>
        <taxon>Sordariomycetes</taxon>
        <taxon>Hypocreomycetidae</taxon>
        <taxon>Hypocreales</taxon>
        <taxon>Hypocreaceae</taxon>
        <taxon>Trichoderma</taxon>
    </lineage>
</organism>
<dbReference type="AlphaFoldDB" id="A0A2T4BRG2"/>
<reference evidence="2 3" key="1">
    <citation type="submission" date="2016-07" db="EMBL/GenBank/DDBJ databases">
        <title>Multiple horizontal gene transfer events from other fungi enriched the ability of initially mycotrophic Trichoderma (Ascomycota) to feed on dead plant biomass.</title>
        <authorList>
            <consortium name="DOE Joint Genome Institute"/>
            <person name="Aerts A."/>
            <person name="Atanasova L."/>
            <person name="Chenthamara K."/>
            <person name="Zhang J."/>
            <person name="Grujic M."/>
            <person name="Henrissat B."/>
            <person name="Kuo A."/>
            <person name="Salamov A."/>
            <person name="Lipzen A."/>
            <person name="Labutti K."/>
            <person name="Barry K."/>
            <person name="Miao Y."/>
            <person name="Rahimi M.J."/>
            <person name="Shen Q."/>
            <person name="Grigoriev I.V."/>
            <person name="Kubicek C.P."/>
            <person name="Druzhinina I.S."/>
        </authorList>
    </citation>
    <scope>NUCLEOTIDE SEQUENCE [LARGE SCALE GENOMIC DNA]</scope>
    <source>
        <strain evidence="2 3">ATCC 18648</strain>
    </source>
</reference>
<evidence type="ECO:0000313" key="3">
    <source>
        <dbReference type="Proteomes" id="UP000240760"/>
    </source>
</evidence>
<dbReference type="EMBL" id="KZ679145">
    <property type="protein sequence ID" value="PTB71875.1"/>
    <property type="molecule type" value="Genomic_DNA"/>
</dbReference>
<keyword evidence="3" id="KW-1185">Reference proteome</keyword>
<name>A0A2T4BRG2_TRILO</name>
<accession>A0A2T4BRG2</accession>
<protein>
    <submittedName>
        <fullName evidence="2">Uncharacterized protein</fullName>
    </submittedName>
</protein>
<proteinExistence type="predicted"/>
<sequence>MGARISLPSLPSRRRRQRQRQRQLARLKLVEESSSSESQALKPSSNPSPQNDQLDAASQALVYRLLDELDSGSWKPFPSGDEKPILPSDRAVRAYVSQMRNGLSALLGYGPISRNQSWSDAVAYARAVIQNPTDSVQRSKASWARSCSSIHRELKTRFGPAVISTAVKGCQKLIDDHYNGKRLAVSHVDKKTSFREHFPVSKPSISHYPSSSPLAVGAYECAFLSCSLISSAWLSPEEALKYSAICHLSVCDDYWSFTSTEAEVRVRLVALGIGAALEFGGEAVNVLVDGTALQDVGSSSLVSLQGAMAWRAVNGAATAYNGHVLADDCLEDGLVSPQIIMAVHDMFDWRSDMAAGNHENGFAVAYGLGLSDPFHEYLEAILVLAASHPTSGAYAISSITLASFTACRYSTYKYFEVDVELPAPCPRCISLVKKLTTEAGFAWAPKTPPRCLEDGERIRKDCQAWADRYEDNGLIQEGLSWFQNLVETGKIRVLDATVKIPAVDEGADWA</sequence>
<dbReference type="OrthoDB" id="4488907at2759"/>
<evidence type="ECO:0000256" key="1">
    <source>
        <dbReference type="SAM" id="MobiDB-lite"/>
    </source>
</evidence>
<feature type="region of interest" description="Disordered" evidence="1">
    <location>
        <begin position="1"/>
        <end position="53"/>
    </location>
</feature>
<evidence type="ECO:0000313" key="2">
    <source>
        <dbReference type="EMBL" id="PTB71875.1"/>
    </source>
</evidence>
<dbReference type="Proteomes" id="UP000240760">
    <property type="component" value="Unassembled WGS sequence"/>
</dbReference>